<dbReference type="Pfam" id="PF13699">
    <property type="entry name" value="eCIS_core"/>
    <property type="match status" value="1"/>
</dbReference>
<dbReference type="GO" id="GO:0005509">
    <property type="term" value="F:calcium ion binding"/>
    <property type="evidence" value="ECO:0007669"/>
    <property type="project" value="InterPro"/>
</dbReference>
<dbReference type="EMBL" id="CP001804">
    <property type="protein sequence ID" value="ACY14285.1"/>
    <property type="molecule type" value="Genomic_DNA"/>
</dbReference>
<dbReference type="Pfam" id="PF00191">
    <property type="entry name" value="Annexin"/>
    <property type="match status" value="1"/>
</dbReference>
<dbReference type="OrthoDB" id="5400814at2"/>
<dbReference type="KEGG" id="hoh:Hoch_1736"/>
<gene>
    <name evidence="4" type="ordered locus">Hoch_1736</name>
</gene>
<name>D0LXT0_HALO1</name>
<evidence type="ECO:0000259" key="3">
    <source>
        <dbReference type="Pfam" id="PF13699"/>
    </source>
</evidence>
<dbReference type="SUPFAM" id="SSF47874">
    <property type="entry name" value="Annexin"/>
    <property type="match status" value="2"/>
</dbReference>
<dbReference type="HOGENOM" id="CLU_425648_0_0_7"/>
<dbReference type="STRING" id="502025.Hoch_1736"/>
<reference evidence="4 5" key="1">
    <citation type="journal article" date="2010" name="Stand. Genomic Sci.">
        <title>Complete genome sequence of Haliangium ochraceum type strain (SMP-2).</title>
        <authorList>
            <consortium name="US DOE Joint Genome Institute (JGI-PGF)"/>
            <person name="Ivanova N."/>
            <person name="Daum C."/>
            <person name="Lang E."/>
            <person name="Abt B."/>
            <person name="Kopitz M."/>
            <person name="Saunders E."/>
            <person name="Lapidus A."/>
            <person name="Lucas S."/>
            <person name="Glavina Del Rio T."/>
            <person name="Nolan M."/>
            <person name="Tice H."/>
            <person name="Copeland A."/>
            <person name="Cheng J.F."/>
            <person name="Chen F."/>
            <person name="Bruce D."/>
            <person name="Goodwin L."/>
            <person name="Pitluck S."/>
            <person name="Mavromatis K."/>
            <person name="Pati A."/>
            <person name="Mikhailova N."/>
            <person name="Chen A."/>
            <person name="Palaniappan K."/>
            <person name="Land M."/>
            <person name="Hauser L."/>
            <person name="Chang Y.J."/>
            <person name="Jeffries C.D."/>
            <person name="Detter J.C."/>
            <person name="Brettin T."/>
            <person name="Rohde M."/>
            <person name="Goker M."/>
            <person name="Bristow J."/>
            <person name="Markowitz V."/>
            <person name="Eisen J.A."/>
            <person name="Hugenholtz P."/>
            <person name="Kyrpides N.C."/>
            <person name="Klenk H.P."/>
        </authorList>
    </citation>
    <scope>NUCLEOTIDE SEQUENCE [LARGE SCALE GENOMIC DNA]</scope>
    <source>
        <strain evidence="5">DSM 14365 / CIP 107738 / JCM 11303 / AJ 13395 / SMP-2</strain>
    </source>
</reference>
<dbReference type="RefSeq" id="WP_012826893.1">
    <property type="nucleotide sequence ID" value="NC_013440.1"/>
</dbReference>
<dbReference type="InterPro" id="IPR037104">
    <property type="entry name" value="Annexin_sf"/>
</dbReference>
<dbReference type="Gene3D" id="1.10.220.10">
    <property type="entry name" value="Annexin"/>
    <property type="match status" value="2"/>
</dbReference>
<sequence>MSYAGSFKGPQTTAKAGANGKARTPTPGKVTRTSKLAPVQTKRGAGNAEANADASAAASTSAGAGRPLPEAVQAKMGRAFGTDFSAVRVHEGAQAENLGALAYTQGSDIHFAPGQYAPESHSGQELLGHELAHVVQQSQGRVQSTTQAKGVAINDDGGLEREADEWGARAARGEPAGPGAALAQRKSDPSLAGAGAAAVQRKQGVIQAKTVRVVNVQALADRIHEAIDGLGTDEEAVYSALSALQHDADNIKGLRDAYQSKFGCSLDDDIRGDFSGDELSHALSLLAAKSAPAAGGAGAGDAAAGGGKAAAGLDYVALAKDIHEAVAGAGTDEEAVFAALSRLGGDRVKAAQLSGAYVGTYQTSLRSALSDDLDEDELNYALELLGDRQNGEMVNVANDEEAKKASAIIRRIYENYGIDVNSQAGVDAIRRDYDEVPQSVRDSLKTTAWEYKELVALEKALARFAPILGSARGNSTRSGEGQEIRTVSKVDQAIDENSDAGVLDTTTLGEYFESSENFSMFTAGESSTIDFADNDKQLEGTAIHEIAHGLMEYALDDYVAELEYWDSRLKASGKAGAEAPITEYGGTNAGEDLSEAVMYYFVDRNSLKNGLGAAKGSYGNPCPKRDAFIEKAIQDWNQQKAQP</sequence>
<dbReference type="InterPro" id="IPR018502">
    <property type="entry name" value="Annexin_repeat"/>
</dbReference>
<evidence type="ECO:0000313" key="5">
    <source>
        <dbReference type="Proteomes" id="UP000001880"/>
    </source>
</evidence>
<protein>
    <submittedName>
        <fullName evidence="4">Annexin repeat protein</fullName>
    </submittedName>
</protein>
<dbReference type="PROSITE" id="PS51897">
    <property type="entry name" value="ANNEXIN_2"/>
    <property type="match status" value="1"/>
</dbReference>
<dbReference type="eggNOG" id="COG1652">
    <property type="taxonomic scope" value="Bacteria"/>
</dbReference>
<keyword evidence="5" id="KW-1185">Reference proteome</keyword>
<organism evidence="4 5">
    <name type="scientific">Haliangium ochraceum (strain DSM 14365 / JCM 11303 / SMP-2)</name>
    <dbReference type="NCBI Taxonomy" id="502025"/>
    <lineage>
        <taxon>Bacteria</taxon>
        <taxon>Pseudomonadati</taxon>
        <taxon>Myxococcota</taxon>
        <taxon>Polyangia</taxon>
        <taxon>Haliangiales</taxon>
        <taxon>Kofleriaceae</taxon>
        <taxon>Haliangium</taxon>
    </lineage>
</organism>
<evidence type="ECO:0000256" key="2">
    <source>
        <dbReference type="SAM" id="MobiDB-lite"/>
    </source>
</evidence>
<evidence type="ECO:0000313" key="4">
    <source>
        <dbReference type="EMBL" id="ACY14285.1"/>
    </source>
</evidence>
<feature type="region of interest" description="Disordered" evidence="2">
    <location>
        <begin position="1"/>
        <end position="68"/>
    </location>
</feature>
<dbReference type="InterPro" id="IPR025295">
    <property type="entry name" value="eCIS_core_dom"/>
</dbReference>
<dbReference type="GO" id="GO:0005544">
    <property type="term" value="F:calcium-dependent phospholipid binding"/>
    <property type="evidence" value="ECO:0007669"/>
    <property type="project" value="InterPro"/>
</dbReference>
<dbReference type="Proteomes" id="UP000001880">
    <property type="component" value="Chromosome"/>
</dbReference>
<proteinExistence type="predicted"/>
<dbReference type="AlphaFoldDB" id="D0LXT0"/>
<accession>D0LXT0</accession>
<evidence type="ECO:0000256" key="1">
    <source>
        <dbReference type="ARBA" id="ARBA00022737"/>
    </source>
</evidence>
<feature type="compositionally biased region" description="Low complexity" evidence="2">
    <location>
        <begin position="44"/>
        <end position="65"/>
    </location>
</feature>
<keyword evidence="1" id="KW-0677">Repeat</keyword>
<feature type="domain" description="eCIS core" evidence="3">
    <location>
        <begin position="67"/>
        <end position="140"/>
    </location>
</feature>